<feature type="domain" description="Methylamine utilisation protein MauE" evidence="6">
    <location>
        <begin position="1"/>
        <end position="133"/>
    </location>
</feature>
<dbReference type="Pfam" id="PF07291">
    <property type="entry name" value="MauE"/>
    <property type="match status" value="1"/>
</dbReference>
<evidence type="ECO:0000313" key="7">
    <source>
        <dbReference type="EMBL" id="MBB6079414.1"/>
    </source>
</evidence>
<evidence type="ECO:0000256" key="2">
    <source>
        <dbReference type="ARBA" id="ARBA00022692"/>
    </source>
</evidence>
<comment type="caution">
    <text evidence="7">The sequence shown here is derived from an EMBL/GenBank/DDBJ whole genome shotgun (WGS) entry which is preliminary data.</text>
</comment>
<evidence type="ECO:0000313" key="8">
    <source>
        <dbReference type="Proteomes" id="UP000591537"/>
    </source>
</evidence>
<keyword evidence="3 5" id="KW-1133">Transmembrane helix</keyword>
<accession>A0A7W9WJM2</accession>
<evidence type="ECO:0000256" key="3">
    <source>
        <dbReference type="ARBA" id="ARBA00022989"/>
    </source>
</evidence>
<keyword evidence="2 5" id="KW-0812">Transmembrane</keyword>
<dbReference type="InterPro" id="IPR009908">
    <property type="entry name" value="Methylamine_util_MauE"/>
</dbReference>
<protein>
    <recommendedName>
        <fullName evidence="6">Methylamine utilisation protein MauE domain-containing protein</fullName>
    </recommendedName>
</protein>
<feature type="transmembrane region" description="Helical" evidence="5">
    <location>
        <begin position="78"/>
        <end position="97"/>
    </location>
</feature>
<reference evidence="7 8" key="1">
    <citation type="submission" date="2020-08" db="EMBL/GenBank/DDBJ databases">
        <title>Genomic Encyclopedia of Type Strains, Phase IV (KMG-IV): sequencing the most valuable type-strain genomes for metagenomic binning, comparative biology and taxonomic classification.</title>
        <authorList>
            <person name="Goeker M."/>
        </authorList>
    </citation>
    <scope>NUCLEOTIDE SEQUENCE [LARGE SCALE GENOMIC DNA]</scope>
    <source>
        <strain evidence="7 8">DSM 43350</strain>
    </source>
</reference>
<organism evidence="7 8">
    <name type="scientific">Streptomyces paradoxus</name>
    <dbReference type="NCBI Taxonomy" id="66375"/>
    <lineage>
        <taxon>Bacteria</taxon>
        <taxon>Bacillati</taxon>
        <taxon>Actinomycetota</taxon>
        <taxon>Actinomycetes</taxon>
        <taxon>Kitasatosporales</taxon>
        <taxon>Streptomycetaceae</taxon>
        <taxon>Streptomyces</taxon>
    </lineage>
</organism>
<gene>
    <name evidence="7" type="ORF">HNR57_005357</name>
</gene>
<evidence type="ECO:0000256" key="4">
    <source>
        <dbReference type="ARBA" id="ARBA00023136"/>
    </source>
</evidence>
<keyword evidence="8" id="KW-1185">Reference proteome</keyword>
<evidence type="ECO:0000259" key="6">
    <source>
        <dbReference type="Pfam" id="PF07291"/>
    </source>
</evidence>
<dbReference type="Proteomes" id="UP000591537">
    <property type="component" value="Unassembled WGS sequence"/>
</dbReference>
<feature type="transmembrane region" description="Helical" evidence="5">
    <location>
        <begin position="42"/>
        <end position="66"/>
    </location>
</feature>
<dbReference type="GO" id="GO:0016020">
    <property type="term" value="C:membrane"/>
    <property type="evidence" value="ECO:0007669"/>
    <property type="project" value="UniProtKB-SubCell"/>
</dbReference>
<proteinExistence type="predicted"/>
<dbReference type="RefSeq" id="WP_184563547.1">
    <property type="nucleotide sequence ID" value="NZ_BAAARS010000009.1"/>
</dbReference>
<dbReference type="AlphaFoldDB" id="A0A7W9WJM2"/>
<keyword evidence="4 5" id="KW-0472">Membrane</keyword>
<name>A0A7W9WJM2_9ACTN</name>
<dbReference type="GO" id="GO:0030416">
    <property type="term" value="P:methylamine metabolic process"/>
    <property type="evidence" value="ECO:0007669"/>
    <property type="project" value="InterPro"/>
</dbReference>
<evidence type="ECO:0000256" key="1">
    <source>
        <dbReference type="ARBA" id="ARBA00004141"/>
    </source>
</evidence>
<dbReference type="EMBL" id="JACHGV010000008">
    <property type="protein sequence ID" value="MBB6079414.1"/>
    <property type="molecule type" value="Genomic_DNA"/>
</dbReference>
<comment type="subcellular location">
    <subcellularLocation>
        <location evidence="1">Membrane</location>
        <topology evidence="1">Multi-pass membrane protein</topology>
    </subcellularLocation>
</comment>
<sequence>MQYLHLATRCLLVVIFLVSSVGKVSGRTAYSRFVTSVRDMGVLPAPLVPAAAASVVAAETVVWLLLLVPTPPAARSGGVIATGLLCAFTAVVLASLWRGVRTPCRCFGTSAAPLGARHVVRNSCLAASSAVCVTTAGAGGPVHASGAVVAVSAGLLTSALIVWLDDIVDLFRPAAAQTR</sequence>
<evidence type="ECO:0000256" key="5">
    <source>
        <dbReference type="SAM" id="Phobius"/>
    </source>
</evidence>